<comment type="caution">
    <text evidence="4">The sequence shown here is derived from an EMBL/GenBank/DDBJ whole genome shotgun (WGS) entry which is preliminary data.</text>
</comment>
<dbReference type="GO" id="GO:0004839">
    <property type="term" value="F:ubiquitin activating enzyme activity"/>
    <property type="evidence" value="ECO:0007669"/>
    <property type="project" value="TreeGrafter"/>
</dbReference>
<accession>A0A835RRA2</accession>
<dbReference type="EMBL" id="JADCNM010000003">
    <property type="protein sequence ID" value="KAG0490532.1"/>
    <property type="molecule type" value="Genomic_DNA"/>
</dbReference>
<dbReference type="InterPro" id="IPR000011">
    <property type="entry name" value="UBQ/SUMO-activ_enz_E1-like"/>
</dbReference>
<dbReference type="PANTHER" id="PTHR10953">
    <property type="entry name" value="UBIQUITIN-ACTIVATING ENZYME E1"/>
    <property type="match status" value="1"/>
</dbReference>
<evidence type="ECO:0000313" key="5">
    <source>
        <dbReference type="Proteomes" id="UP000639772"/>
    </source>
</evidence>
<dbReference type="PRINTS" id="PR01849">
    <property type="entry name" value="UBIQUITINACT"/>
</dbReference>
<feature type="domain" description="THIF-type NAD/FAD binding fold" evidence="3">
    <location>
        <begin position="67"/>
        <end position="171"/>
    </location>
</feature>
<dbReference type="Pfam" id="PF00899">
    <property type="entry name" value="ThiF"/>
    <property type="match status" value="1"/>
</dbReference>
<dbReference type="InterPro" id="IPR000594">
    <property type="entry name" value="ThiF_NAD_FAD-bd"/>
</dbReference>
<gene>
    <name evidence="4" type="ORF">HPP92_007395</name>
</gene>
<dbReference type="GO" id="GO:0005737">
    <property type="term" value="C:cytoplasm"/>
    <property type="evidence" value="ECO:0007669"/>
    <property type="project" value="TreeGrafter"/>
</dbReference>
<evidence type="ECO:0000256" key="1">
    <source>
        <dbReference type="ARBA" id="ARBA00005673"/>
    </source>
</evidence>
<dbReference type="AlphaFoldDB" id="A0A835RRA2"/>
<dbReference type="OrthoDB" id="10252231at2759"/>
<dbReference type="Gene3D" id="3.40.50.720">
    <property type="entry name" value="NAD(P)-binding Rossmann-like Domain"/>
    <property type="match status" value="1"/>
</dbReference>
<comment type="pathway">
    <text evidence="2">Protein modification.</text>
</comment>
<dbReference type="InterPro" id="IPR045886">
    <property type="entry name" value="ThiF/MoeB/HesA"/>
</dbReference>
<evidence type="ECO:0000259" key="3">
    <source>
        <dbReference type="Pfam" id="PF00899"/>
    </source>
</evidence>
<evidence type="ECO:0000313" key="4">
    <source>
        <dbReference type="EMBL" id="KAG0490532.1"/>
    </source>
</evidence>
<reference evidence="4 5" key="1">
    <citation type="journal article" date="2020" name="Nat. Food">
        <title>A phased Vanilla planifolia genome enables genetic improvement of flavour and production.</title>
        <authorList>
            <person name="Hasing T."/>
            <person name="Tang H."/>
            <person name="Brym M."/>
            <person name="Khazi F."/>
            <person name="Huang T."/>
            <person name="Chambers A.H."/>
        </authorList>
    </citation>
    <scope>NUCLEOTIDE SEQUENCE [LARGE SCALE GENOMIC DNA]</scope>
    <source>
        <tissue evidence="4">Leaf</tissue>
    </source>
</reference>
<dbReference type="PANTHER" id="PTHR10953:SF215">
    <property type="entry name" value="UBIQUITIN-ACTIVATING ENZYME E1 1"/>
    <property type="match status" value="1"/>
</dbReference>
<dbReference type="GO" id="GO:0006511">
    <property type="term" value="P:ubiquitin-dependent protein catabolic process"/>
    <property type="evidence" value="ECO:0007669"/>
    <property type="project" value="TreeGrafter"/>
</dbReference>
<evidence type="ECO:0000256" key="2">
    <source>
        <dbReference type="ARBA" id="ARBA00043952"/>
    </source>
</evidence>
<dbReference type="GO" id="GO:0006974">
    <property type="term" value="P:DNA damage response"/>
    <property type="evidence" value="ECO:0007669"/>
    <property type="project" value="TreeGrafter"/>
</dbReference>
<dbReference type="GO" id="GO:0005634">
    <property type="term" value="C:nucleus"/>
    <property type="evidence" value="ECO:0007669"/>
    <property type="project" value="TreeGrafter"/>
</dbReference>
<sequence length="253" mass="27745">MLPRKRAFVVEVEEDGAVRGGVLKKPNCVFSSSSAEVVALNNQRPPEGMEREVANWKKPMEIDEDLHSRQLAVYGRETMRRLFASNVLVSGLQGLGVEIAKNLVLAGVKSITLHDEGSVELWDLSSNFYFSEDDVGKNRASACVQKLQELNSAVIISTITTALSKEQLSNFQAVVFTDIGLETALEFDDYCRDHEPPIAFIKSEVRGLFGSVFCDFGPSFTVVDVDGEEPHTGIIASINNDNPALVCCVDDES</sequence>
<name>A0A835RRA2_VANPL</name>
<proteinExistence type="inferred from homology"/>
<dbReference type="SUPFAM" id="SSF69572">
    <property type="entry name" value="Activating enzymes of the ubiquitin-like proteins"/>
    <property type="match status" value="1"/>
</dbReference>
<protein>
    <recommendedName>
        <fullName evidence="3">THIF-type NAD/FAD binding fold domain-containing protein</fullName>
    </recommendedName>
</protein>
<comment type="similarity">
    <text evidence="1">Belongs to the ubiquitin-activating E1 family.</text>
</comment>
<dbReference type="InterPro" id="IPR035985">
    <property type="entry name" value="Ubiquitin-activating_enz"/>
</dbReference>
<dbReference type="Proteomes" id="UP000639772">
    <property type="component" value="Chromosome 3"/>
</dbReference>
<organism evidence="4 5">
    <name type="scientific">Vanilla planifolia</name>
    <name type="common">Vanilla</name>
    <dbReference type="NCBI Taxonomy" id="51239"/>
    <lineage>
        <taxon>Eukaryota</taxon>
        <taxon>Viridiplantae</taxon>
        <taxon>Streptophyta</taxon>
        <taxon>Embryophyta</taxon>
        <taxon>Tracheophyta</taxon>
        <taxon>Spermatophyta</taxon>
        <taxon>Magnoliopsida</taxon>
        <taxon>Liliopsida</taxon>
        <taxon>Asparagales</taxon>
        <taxon>Orchidaceae</taxon>
        <taxon>Vanilloideae</taxon>
        <taxon>Vanilleae</taxon>
        <taxon>Vanilla</taxon>
    </lineage>
</organism>